<reference evidence="1 2" key="1">
    <citation type="submission" date="2024-11" db="EMBL/GenBank/DDBJ databases">
        <authorList>
            <person name="Lucas J.A."/>
        </authorList>
    </citation>
    <scope>NUCLEOTIDE SEQUENCE [LARGE SCALE GENOMIC DNA]</scope>
    <source>
        <strain evidence="1 2">Z 5.4</strain>
    </source>
</reference>
<dbReference type="RefSeq" id="WP_406583115.1">
    <property type="nucleotide sequence ID" value="NZ_JBJHQH010000026.1"/>
</dbReference>
<accession>A0ABW8RM92</accession>
<comment type="caution">
    <text evidence="1">The sequence shown here is derived from an EMBL/GenBank/DDBJ whole genome shotgun (WGS) entry which is preliminary data.</text>
</comment>
<keyword evidence="2" id="KW-1185">Reference proteome</keyword>
<gene>
    <name evidence="1" type="ORF">ACJEBI_24640</name>
</gene>
<dbReference type="SUPFAM" id="SSF51735">
    <property type="entry name" value="NAD(P)-binding Rossmann-fold domains"/>
    <property type="match status" value="1"/>
</dbReference>
<sequence>MDKAVILGIYNFISFHFCKTLLNQGVEVVGVQIDELDKSPFLEEKRLEVGRNANFNEHSLTEWEKKRKEDTTQTTLIFSMYDLYMENKEIILQNEQITRPIIQFIEENKNNSDIVFILPIQMLRSKQEKTIEAFIEQVRGFRKNIQMFYLPAVYGQWQPPSFLFQQAILSTLFKTDIIKDEREWTGDVLFVDDAIETIIETIETGNHRDSMLESGRKNYWAECAAYLQLNEKIAFDNRDQSLQMDKQIGLVSVKKVTPFADSIDAQIEHVQRLFQNGL</sequence>
<dbReference type="InterPro" id="IPR036291">
    <property type="entry name" value="NAD(P)-bd_dom_sf"/>
</dbReference>
<organism evidence="1 2">
    <name type="scientific">Bacillus salipaludis</name>
    <dbReference type="NCBI Taxonomy" id="2547811"/>
    <lineage>
        <taxon>Bacteria</taxon>
        <taxon>Bacillati</taxon>
        <taxon>Bacillota</taxon>
        <taxon>Bacilli</taxon>
        <taxon>Bacillales</taxon>
        <taxon>Bacillaceae</taxon>
        <taxon>Bacillus</taxon>
    </lineage>
</organism>
<proteinExistence type="predicted"/>
<name>A0ABW8RM92_9BACI</name>
<evidence type="ECO:0000313" key="1">
    <source>
        <dbReference type="EMBL" id="MFK9094648.1"/>
    </source>
</evidence>
<evidence type="ECO:0008006" key="3">
    <source>
        <dbReference type="Google" id="ProtNLM"/>
    </source>
</evidence>
<evidence type="ECO:0000313" key="2">
    <source>
        <dbReference type="Proteomes" id="UP001623041"/>
    </source>
</evidence>
<dbReference type="Proteomes" id="UP001623041">
    <property type="component" value="Unassembled WGS sequence"/>
</dbReference>
<dbReference type="EMBL" id="JBJHQH010000026">
    <property type="protein sequence ID" value="MFK9094648.1"/>
    <property type="molecule type" value="Genomic_DNA"/>
</dbReference>
<protein>
    <recommendedName>
        <fullName evidence="3">UDP-glucose 4-epimerase</fullName>
    </recommendedName>
</protein>